<evidence type="ECO:0000256" key="1">
    <source>
        <dbReference type="SAM" id="SignalP"/>
    </source>
</evidence>
<gene>
    <name evidence="2" type="ORF">ACFFJ8_24180</name>
</gene>
<evidence type="ECO:0000313" key="3">
    <source>
        <dbReference type="Proteomes" id="UP001589818"/>
    </source>
</evidence>
<feature type="signal peptide" evidence="1">
    <location>
        <begin position="1"/>
        <end position="20"/>
    </location>
</feature>
<proteinExistence type="predicted"/>
<dbReference type="Proteomes" id="UP001589818">
    <property type="component" value="Unassembled WGS sequence"/>
</dbReference>
<sequence length="193" mass="22188">MRETILLGFAILTLLLTACASPEQMDNENPSTINYEVLNKTNAEVTEDEFIYRLVTKKGEYRKGESVTIYAELEYVGDSETITIFHAQSPFSFPIEEKTRNYSIDYNMNQPLLSTTLKKGEPLREVYQNSGSYGETDDKEYINFMKSFWKDGFPVGYFVVDGFADFYVVSNVDGEEKEEEFNIKAQIDFKVVT</sequence>
<protein>
    <recommendedName>
        <fullName evidence="4">Lipoprotein</fullName>
    </recommendedName>
</protein>
<dbReference type="EMBL" id="JBHLVF010000041">
    <property type="protein sequence ID" value="MFC0394443.1"/>
    <property type="molecule type" value="Genomic_DNA"/>
</dbReference>
<evidence type="ECO:0008006" key="4">
    <source>
        <dbReference type="Google" id="ProtNLM"/>
    </source>
</evidence>
<organism evidence="2 3">
    <name type="scientific">Paenibacillus mendelii</name>
    <dbReference type="NCBI Taxonomy" id="206163"/>
    <lineage>
        <taxon>Bacteria</taxon>
        <taxon>Bacillati</taxon>
        <taxon>Bacillota</taxon>
        <taxon>Bacilli</taxon>
        <taxon>Bacillales</taxon>
        <taxon>Paenibacillaceae</taxon>
        <taxon>Paenibacillus</taxon>
    </lineage>
</organism>
<dbReference type="RefSeq" id="WP_204815583.1">
    <property type="nucleotide sequence ID" value="NZ_JANHOF010000001.1"/>
</dbReference>
<accession>A0ABV6JEV8</accession>
<keyword evidence="3" id="KW-1185">Reference proteome</keyword>
<comment type="caution">
    <text evidence="2">The sequence shown here is derived from an EMBL/GenBank/DDBJ whole genome shotgun (WGS) entry which is preliminary data.</text>
</comment>
<keyword evidence="1" id="KW-0732">Signal</keyword>
<name>A0ABV6JEV8_9BACL</name>
<evidence type="ECO:0000313" key="2">
    <source>
        <dbReference type="EMBL" id="MFC0394443.1"/>
    </source>
</evidence>
<dbReference type="PROSITE" id="PS51257">
    <property type="entry name" value="PROKAR_LIPOPROTEIN"/>
    <property type="match status" value="1"/>
</dbReference>
<reference evidence="2 3" key="1">
    <citation type="submission" date="2024-09" db="EMBL/GenBank/DDBJ databases">
        <authorList>
            <person name="Sun Q."/>
            <person name="Mori K."/>
        </authorList>
    </citation>
    <scope>NUCLEOTIDE SEQUENCE [LARGE SCALE GENOMIC DNA]</scope>
    <source>
        <strain evidence="2 3">CCM 4839</strain>
    </source>
</reference>
<feature type="chain" id="PRO_5046279469" description="Lipoprotein" evidence="1">
    <location>
        <begin position="21"/>
        <end position="193"/>
    </location>
</feature>